<evidence type="ECO:0000313" key="7">
    <source>
        <dbReference type="EMBL" id="MDT0276447.1"/>
    </source>
</evidence>
<keyword evidence="2 3" id="KW-0233">DNA recombination</keyword>
<reference evidence="8" key="1">
    <citation type="submission" date="2023-07" db="EMBL/GenBank/DDBJ databases">
        <title>30 novel species of actinomycetes from the DSMZ collection.</title>
        <authorList>
            <person name="Nouioui I."/>
        </authorList>
    </citation>
    <scope>NUCLEOTIDE SEQUENCE [LARGE SCALE GENOMIC DNA]</scope>
    <source>
        <strain evidence="8">DSM 46792</strain>
    </source>
</reference>
<evidence type="ECO:0000256" key="4">
    <source>
        <dbReference type="SAM" id="MobiDB-lite"/>
    </source>
</evidence>
<dbReference type="InterPro" id="IPR009187">
    <property type="entry name" value="Prok_Ku"/>
</dbReference>
<evidence type="ECO:0000313" key="8">
    <source>
        <dbReference type="Proteomes" id="UP001183222"/>
    </source>
</evidence>
<comment type="function">
    <text evidence="3">With LigD forms a non-homologous end joining (NHEJ) DNA repair enzyme, which repairs dsDNA breaks with reduced fidelity. Binds linear dsDNA with 5'- and 3'- overhangs but not closed circular dsDNA nor ssDNA. Recruits and stimulates the ligase activity of LigD.</text>
</comment>
<dbReference type="PIRSF" id="PIRSF006493">
    <property type="entry name" value="Prok_Ku"/>
    <property type="match status" value="1"/>
</dbReference>
<feature type="domain" description="Ku" evidence="5">
    <location>
        <begin position="53"/>
        <end position="183"/>
    </location>
</feature>
<feature type="region of interest" description="Disordered" evidence="4">
    <location>
        <begin position="256"/>
        <end position="301"/>
    </location>
</feature>
<proteinExistence type="inferred from homology"/>
<organism evidence="7 8">
    <name type="scientific">Blastococcus goldschmidtiae</name>
    <dbReference type="NCBI Taxonomy" id="3075546"/>
    <lineage>
        <taxon>Bacteria</taxon>
        <taxon>Bacillati</taxon>
        <taxon>Actinomycetota</taxon>
        <taxon>Actinomycetes</taxon>
        <taxon>Geodermatophilales</taxon>
        <taxon>Geodermatophilaceae</taxon>
        <taxon>Blastococcus</taxon>
    </lineage>
</organism>
<dbReference type="InterPro" id="IPR006164">
    <property type="entry name" value="DNA_bd_Ku70/Ku80"/>
</dbReference>
<comment type="caution">
    <text evidence="7">The sequence shown here is derived from an EMBL/GenBank/DDBJ whole genome shotgun (WGS) entry which is preliminary data.</text>
</comment>
<protein>
    <recommendedName>
        <fullName evidence="3">Non-homologous end joining protein Ku</fullName>
    </recommendedName>
</protein>
<keyword evidence="3" id="KW-0234">DNA repair</keyword>
<dbReference type="SMART" id="SM00559">
    <property type="entry name" value="Ku78"/>
    <property type="match status" value="1"/>
</dbReference>
<comment type="similarity">
    <text evidence="3">Belongs to the prokaryotic Ku family.</text>
</comment>
<feature type="domain" description="Rho termination factor-like N-terminal" evidence="6">
    <location>
        <begin position="293"/>
        <end position="334"/>
    </location>
</feature>
<keyword evidence="3" id="KW-0227">DNA damage</keyword>
<feature type="compositionally biased region" description="Basic and acidic residues" evidence="4">
    <location>
        <begin position="280"/>
        <end position="301"/>
    </location>
</feature>
<name>A0ABU2K8C9_9ACTN</name>
<evidence type="ECO:0000256" key="1">
    <source>
        <dbReference type="ARBA" id="ARBA00023125"/>
    </source>
</evidence>
<evidence type="ECO:0000259" key="5">
    <source>
        <dbReference type="SMART" id="SM00559"/>
    </source>
</evidence>
<evidence type="ECO:0000259" key="6">
    <source>
        <dbReference type="SMART" id="SM00959"/>
    </source>
</evidence>
<dbReference type="CDD" id="cd00789">
    <property type="entry name" value="KU_like"/>
    <property type="match status" value="1"/>
</dbReference>
<dbReference type="Pfam" id="PF02735">
    <property type="entry name" value="Ku"/>
    <property type="match status" value="1"/>
</dbReference>
<dbReference type="HAMAP" id="MF_01875">
    <property type="entry name" value="Prokaryotic_Ku"/>
    <property type="match status" value="1"/>
</dbReference>
<dbReference type="RefSeq" id="WP_311345263.1">
    <property type="nucleotide sequence ID" value="NZ_JAVREI010000006.1"/>
</dbReference>
<comment type="subunit">
    <text evidence="3">Homodimer. Interacts with LigD.</text>
</comment>
<dbReference type="InterPro" id="IPR011112">
    <property type="entry name" value="Rho-like_N"/>
</dbReference>
<dbReference type="Gene3D" id="2.40.290.10">
    <property type="match status" value="1"/>
</dbReference>
<keyword evidence="8" id="KW-1185">Reference proteome</keyword>
<evidence type="ECO:0000256" key="2">
    <source>
        <dbReference type="ARBA" id="ARBA00023172"/>
    </source>
</evidence>
<dbReference type="EMBL" id="JAVREI010000006">
    <property type="protein sequence ID" value="MDT0276447.1"/>
    <property type="molecule type" value="Genomic_DNA"/>
</dbReference>
<sequence length="337" mass="37752">MARAIWTGALTFGLVNVPVGLYSATEDKTVHFNQFERGTSSRIRYRRINEDTGEEVDYDDIVKGEDIGDGRYVIVTPEELEEIEPGRSRVIDISDFVDVSEIDPIYYQKTYYLAPQNEEAQRAYALLLQAMERAGRVGVATFVMRSKQYLAAIRPQGEVLTLETMFFADEVRDPVEEIEQLPVAHSFKARDLDMAVSLIDSMTTEWEPTNYRDTYRDRVNELIEAKRRGEEIVTEGEPEAASNVLDLMEALRESVANAAGHRPGNAEDAGKLSTRRARRGSGDDTSARGPEEDLGDMSKKELYDLAQELDVSGRSKMTRDELADAVHAARAAGRKAS</sequence>
<dbReference type="InterPro" id="IPR016194">
    <property type="entry name" value="SPOC-like_C_dom_sf"/>
</dbReference>
<dbReference type="Pfam" id="PF07498">
    <property type="entry name" value="Rho_N"/>
    <property type="match status" value="1"/>
</dbReference>
<dbReference type="PANTHER" id="PTHR41251:SF1">
    <property type="entry name" value="NON-HOMOLOGOUS END JOINING PROTEIN KU"/>
    <property type="match status" value="1"/>
</dbReference>
<dbReference type="NCBIfam" id="TIGR02772">
    <property type="entry name" value="Ku_bact"/>
    <property type="match status" value="1"/>
</dbReference>
<dbReference type="SUPFAM" id="SSF100939">
    <property type="entry name" value="SPOC domain-like"/>
    <property type="match status" value="1"/>
</dbReference>
<dbReference type="SMART" id="SM00959">
    <property type="entry name" value="Rho_N"/>
    <property type="match status" value="1"/>
</dbReference>
<dbReference type="PANTHER" id="PTHR41251">
    <property type="entry name" value="NON-HOMOLOGOUS END JOINING PROTEIN KU"/>
    <property type="match status" value="1"/>
</dbReference>
<accession>A0ABU2K8C9</accession>
<evidence type="ECO:0000256" key="3">
    <source>
        <dbReference type="HAMAP-Rule" id="MF_01875"/>
    </source>
</evidence>
<dbReference type="Proteomes" id="UP001183222">
    <property type="component" value="Unassembled WGS sequence"/>
</dbReference>
<keyword evidence="1 3" id="KW-0238">DNA-binding</keyword>
<gene>
    <name evidence="3" type="primary">ku</name>
    <name evidence="7" type="ORF">RM425_11105</name>
</gene>